<organism evidence="2">
    <name type="scientific">Anopheles braziliensis</name>
    <dbReference type="NCBI Taxonomy" id="58242"/>
    <lineage>
        <taxon>Eukaryota</taxon>
        <taxon>Metazoa</taxon>
        <taxon>Ecdysozoa</taxon>
        <taxon>Arthropoda</taxon>
        <taxon>Hexapoda</taxon>
        <taxon>Insecta</taxon>
        <taxon>Pterygota</taxon>
        <taxon>Neoptera</taxon>
        <taxon>Endopterygota</taxon>
        <taxon>Diptera</taxon>
        <taxon>Nematocera</taxon>
        <taxon>Culicoidea</taxon>
        <taxon>Culicidae</taxon>
        <taxon>Anophelinae</taxon>
        <taxon>Anopheles</taxon>
    </lineage>
</organism>
<dbReference type="EMBL" id="GGFM01011231">
    <property type="protein sequence ID" value="MBW31982.1"/>
    <property type="molecule type" value="Transcribed_RNA"/>
</dbReference>
<reference evidence="2" key="1">
    <citation type="submission" date="2018-01" db="EMBL/GenBank/DDBJ databases">
        <title>An insight into the sialome of Amazonian anophelines.</title>
        <authorList>
            <person name="Ribeiro J.M."/>
            <person name="Scarpassa V."/>
            <person name="Calvo E."/>
        </authorList>
    </citation>
    <scope>NUCLEOTIDE SEQUENCE</scope>
    <source>
        <tissue evidence="2">Salivary glands</tissue>
    </source>
</reference>
<evidence type="ECO:0000313" key="2">
    <source>
        <dbReference type="EMBL" id="MBW31982.1"/>
    </source>
</evidence>
<protein>
    <submittedName>
        <fullName evidence="2">Putative secreted peptide</fullName>
    </submittedName>
</protein>
<feature type="chain" id="PRO_5014707956" evidence="1">
    <location>
        <begin position="21"/>
        <end position="77"/>
    </location>
</feature>
<feature type="signal peptide" evidence="1">
    <location>
        <begin position="1"/>
        <end position="20"/>
    </location>
</feature>
<proteinExistence type="predicted"/>
<accession>A0A2M3ZU14</accession>
<keyword evidence="1" id="KW-0732">Signal</keyword>
<evidence type="ECO:0000256" key="1">
    <source>
        <dbReference type="SAM" id="SignalP"/>
    </source>
</evidence>
<name>A0A2M3ZU14_9DIPT</name>
<dbReference type="AlphaFoldDB" id="A0A2M3ZU14"/>
<sequence length="77" mass="8445">MLGFVNFLLSLLSTLSMGTAKNTAGNCSFEQLSKLTRCKIFQLNHQTNHDLLLLLVIIDYSCENMAGIEIAGNAILL</sequence>